<sequence length="606" mass="67058">MKTVSWRLRKKRHRQSRQVAPAEVVNVVQKKAMGEAERRNIEGELRGGWSWIRNFARSWRRIMELTEEDSCLDLEAGTDAIPPHIIANLVNTSAMASAEEVAELYQGLLRFVAVMIAQITSALQEGANIARRQREADEGALLQTFVGAGEWLEPGEAVIMMQENVELIDPFGHVLCTVQRQLERMTTVQIRARLAWIRDKLDQFGQTGPPSGLSLWQERMMRLRALVVSYQNEQGNEASSSSSSCMPLAEDDWAAHTWHMMRPFLMSPGIGGEETRAVVEVEDSYEGIQVQEADGLVRPATGQEIRELQERDRDLARVAREEAAADEDRWERMEAARYQAWEDWCVQWEMDRGGRPPKRMRVGVEIKGHGGKVYAGVVAEARVPAEERLSYIVEPMEVADPVEEAPEDAPQDGPAEQTGHKAPEEAELDDEGEDVPLPTGAASIATANPQYYQLWRKGWLTDDMITWRWGSATLLSFQQQREAEHGQGSPADEDEVMLQAVLAAEEFAGDSQRVDAGSTSTEEYQAGQAVVEAEESGATGLQEGSTTSQLPGQRLPLLLLPGAEDLAQIPDAGAEGEGAAGLTQPEASDTSLNATELAQQQRVAHD</sequence>
<gene>
    <name evidence="2" type="ORF">SPIL2461_LOCUS1513</name>
</gene>
<organism evidence="2 3">
    <name type="scientific">Symbiodinium pilosum</name>
    <name type="common">Dinoflagellate</name>
    <dbReference type="NCBI Taxonomy" id="2952"/>
    <lineage>
        <taxon>Eukaryota</taxon>
        <taxon>Sar</taxon>
        <taxon>Alveolata</taxon>
        <taxon>Dinophyceae</taxon>
        <taxon>Suessiales</taxon>
        <taxon>Symbiodiniaceae</taxon>
        <taxon>Symbiodinium</taxon>
    </lineage>
</organism>
<dbReference type="EMBL" id="CAJNIZ010001477">
    <property type="protein sequence ID" value="CAE7191763.1"/>
    <property type="molecule type" value="Genomic_DNA"/>
</dbReference>
<feature type="region of interest" description="Disordered" evidence="1">
    <location>
        <begin position="509"/>
        <end position="550"/>
    </location>
</feature>
<protein>
    <submittedName>
        <fullName evidence="2">Uncharacterized protein</fullName>
    </submittedName>
</protein>
<feature type="compositionally biased region" description="Acidic residues" evidence="1">
    <location>
        <begin position="425"/>
        <end position="434"/>
    </location>
</feature>
<keyword evidence="3" id="KW-1185">Reference proteome</keyword>
<name>A0A812J3M7_SYMPI</name>
<reference evidence="2" key="1">
    <citation type="submission" date="2021-02" db="EMBL/GenBank/DDBJ databases">
        <authorList>
            <person name="Dougan E. K."/>
            <person name="Rhodes N."/>
            <person name="Thang M."/>
            <person name="Chan C."/>
        </authorList>
    </citation>
    <scope>NUCLEOTIDE SEQUENCE</scope>
</reference>
<dbReference type="AlphaFoldDB" id="A0A812J3M7"/>
<feature type="region of interest" description="Disordered" evidence="1">
    <location>
        <begin position="402"/>
        <end position="439"/>
    </location>
</feature>
<accession>A0A812J3M7</accession>
<evidence type="ECO:0000256" key="1">
    <source>
        <dbReference type="SAM" id="MobiDB-lite"/>
    </source>
</evidence>
<comment type="caution">
    <text evidence="2">The sequence shown here is derived from an EMBL/GenBank/DDBJ whole genome shotgun (WGS) entry which is preliminary data.</text>
</comment>
<dbReference type="Proteomes" id="UP000649617">
    <property type="component" value="Unassembled WGS sequence"/>
</dbReference>
<evidence type="ECO:0000313" key="2">
    <source>
        <dbReference type="EMBL" id="CAE7191763.1"/>
    </source>
</evidence>
<evidence type="ECO:0000313" key="3">
    <source>
        <dbReference type="Proteomes" id="UP000649617"/>
    </source>
</evidence>
<proteinExistence type="predicted"/>
<feature type="region of interest" description="Disordered" evidence="1">
    <location>
        <begin position="566"/>
        <end position="591"/>
    </location>
</feature>